<dbReference type="OrthoDB" id="5958943at2759"/>
<evidence type="ECO:0000256" key="1">
    <source>
        <dbReference type="ARBA" id="ARBA00004305"/>
    </source>
</evidence>
<dbReference type="InterPro" id="IPR014752">
    <property type="entry name" value="Arrestin-like_C"/>
</dbReference>
<dbReference type="EC" id="1.1.1.35" evidence="5"/>
<keyword evidence="6" id="KW-0276">Fatty acid metabolism</keyword>
<dbReference type="GO" id="GO:0005759">
    <property type="term" value="C:mitochondrial matrix"/>
    <property type="evidence" value="ECO:0007669"/>
    <property type="project" value="UniProtKB-SubCell"/>
</dbReference>
<dbReference type="InterPro" id="IPR014756">
    <property type="entry name" value="Ig_E-set"/>
</dbReference>
<dbReference type="InterPro" id="IPR006176">
    <property type="entry name" value="3-OHacyl-CoA_DH_NAD-bd"/>
</dbReference>
<evidence type="ECO:0000259" key="12">
    <source>
        <dbReference type="SMART" id="SM01017"/>
    </source>
</evidence>
<dbReference type="GO" id="GO:0003857">
    <property type="term" value="F:(3S)-3-hydroxyacyl-CoA dehydrogenase (NAD+) activity"/>
    <property type="evidence" value="ECO:0007669"/>
    <property type="project" value="UniProtKB-EC"/>
</dbReference>
<keyword evidence="14" id="KW-1185">Reference proteome</keyword>
<dbReference type="GO" id="GO:0006635">
    <property type="term" value="P:fatty acid beta-oxidation"/>
    <property type="evidence" value="ECO:0007669"/>
    <property type="project" value="TreeGrafter"/>
</dbReference>
<dbReference type="Gene3D" id="3.40.50.720">
    <property type="entry name" value="NAD(P)-binding Rossmann-like Domain"/>
    <property type="match status" value="1"/>
</dbReference>
<dbReference type="SUPFAM" id="SSF81296">
    <property type="entry name" value="E set domains"/>
    <property type="match status" value="2"/>
</dbReference>
<dbReference type="InterPro" id="IPR052242">
    <property type="entry name" value="Mito_3-hydroxyacyl-CoA_DH"/>
</dbReference>
<dbReference type="Proteomes" id="UP000614601">
    <property type="component" value="Unassembled WGS sequence"/>
</dbReference>
<keyword evidence="7" id="KW-0560">Oxidoreductase</keyword>
<comment type="similarity">
    <text evidence="4">Belongs to the 3-hydroxyacyl-CoA dehydrogenase family.</text>
</comment>
<evidence type="ECO:0000256" key="10">
    <source>
        <dbReference type="ARBA" id="ARBA00023128"/>
    </source>
</evidence>
<dbReference type="EMBL" id="CAJFDH010000003">
    <property type="protein sequence ID" value="CAD5215180.1"/>
    <property type="molecule type" value="Genomic_DNA"/>
</dbReference>
<dbReference type="PANTHER" id="PTHR43561:SF3">
    <property type="entry name" value="HYDROXYACYL-COENZYME A DEHYDROGENASE, MITOCHONDRIAL"/>
    <property type="match status" value="1"/>
</dbReference>
<comment type="subcellular location">
    <subcellularLocation>
        <location evidence="1">Mitochondrion matrix</location>
    </subcellularLocation>
</comment>
<evidence type="ECO:0000256" key="2">
    <source>
        <dbReference type="ARBA" id="ARBA00005005"/>
    </source>
</evidence>
<dbReference type="FunFam" id="1.10.1040.10:FF:000019">
    <property type="entry name" value="3-hydroxybutyryl-CoA dehydrogenase FadB2"/>
    <property type="match status" value="1"/>
</dbReference>
<dbReference type="InterPro" id="IPR006108">
    <property type="entry name" value="3HC_DH_C"/>
</dbReference>
<protein>
    <recommendedName>
        <fullName evidence="5">3-hydroxyacyl-CoA dehydrogenase</fullName>
        <ecNumber evidence="5">1.1.1.35</ecNumber>
    </recommendedName>
</protein>
<dbReference type="Pfam" id="PF00339">
    <property type="entry name" value="Arrestin_N"/>
    <property type="match status" value="1"/>
</dbReference>
<accession>A0A811KFT7</accession>
<keyword evidence="8" id="KW-0520">NAD</keyword>
<evidence type="ECO:0000256" key="7">
    <source>
        <dbReference type="ARBA" id="ARBA00023002"/>
    </source>
</evidence>
<evidence type="ECO:0000256" key="6">
    <source>
        <dbReference type="ARBA" id="ARBA00022832"/>
    </source>
</evidence>
<dbReference type="SUPFAM" id="SSF51735">
    <property type="entry name" value="NAD(P)-binding Rossmann-fold domains"/>
    <property type="match status" value="1"/>
</dbReference>
<reference evidence="13" key="1">
    <citation type="submission" date="2020-09" db="EMBL/GenBank/DDBJ databases">
        <authorList>
            <person name="Kikuchi T."/>
        </authorList>
    </citation>
    <scope>NUCLEOTIDE SEQUENCE</scope>
    <source>
        <strain evidence="13">SH1</strain>
    </source>
</reference>
<dbReference type="EMBL" id="CAJFCW020000003">
    <property type="protein sequence ID" value="CAG9103663.1"/>
    <property type="molecule type" value="Genomic_DNA"/>
</dbReference>
<keyword evidence="9" id="KW-0443">Lipid metabolism</keyword>
<feature type="domain" description="Arrestin C-terminal-like" evidence="12">
    <location>
        <begin position="481"/>
        <end position="626"/>
    </location>
</feature>
<name>A0A811KFT7_9BILA</name>
<evidence type="ECO:0000256" key="5">
    <source>
        <dbReference type="ARBA" id="ARBA00013000"/>
    </source>
</evidence>
<dbReference type="InterPro" id="IPR011021">
    <property type="entry name" value="Arrestin-like_N"/>
</dbReference>
<evidence type="ECO:0000313" key="14">
    <source>
        <dbReference type="Proteomes" id="UP000614601"/>
    </source>
</evidence>
<dbReference type="PROSITE" id="PS00067">
    <property type="entry name" value="3HCDH"/>
    <property type="match status" value="1"/>
</dbReference>
<dbReference type="Pfam" id="PF00725">
    <property type="entry name" value="3HCDH"/>
    <property type="match status" value="1"/>
</dbReference>
<comment type="catalytic activity">
    <reaction evidence="11">
        <text>a (3S)-3-hydroxyacyl-CoA + NAD(+) = a 3-oxoacyl-CoA + NADH + H(+)</text>
        <dbReference type="Rhea" id="RHEA:22432"/>
        <dbReference type="ChEBI" id="CHEBI:15378"/>
        <dbReference type="ChEBI" id="CHEBI:57318"/>
        <dbReference type="ChEBI" id="CHEBI:57540"/>
        <dbReference type="ChEBI" id="CHEBI:57945"/>
        <dbReference type="ChEBI" id="CHEBI:90726"/>
        <dbReference type="EC" id="1.1.1.35"/>
    </reaction>
</comment>
<dbReference type="InterPro" id="IPR006180">
    <property type="entry name" value="3-OHacyl-CoA_DH_CS"/>
</dbReference>
<comment type="caution">
    <text evidence="13">The sequence shown here is derived from an EMBL/GenBank/DDBJ whole genome shotgun (WGS) entry which is preliminary data.</text>
</comment>
<evidence type="ECO:0000256" key="3">
    <source>
        <dbReference type="ARBA" id="ARBA00005298"/>
    </source>
</evidence>
<evidence type="ECO:0000256" key="4">
    <source>
        <dbReference type="ARBA" id="ARBA00009463"/>
    </source>
</evidence>
<dbReference type="AlphaFoldDB" id="A0A811KFT7"/>
<dbReference type="GO" id="GO:0070403">
    <property type="term" value="F:NAD+ binding"/>
    <property type="evidence" value="ECO:0007669"/>
    <property type="project" value="InterPro"/>
</dbReference>
<evidence type="ECO:0000313" key="13">
    <source>
        <dbReference type="EMBL" id="CAD5215180.1"/>
    </source>
</evidence>
<dbReference type="Gene3D" id="1.10.1040.10">
    <property type="entry name" value="N-(1-d-carboxylethyl)-l-norvaline Dehydrogenase, domain 2"/>
    <property type="match status" value="1"/>
</dbReference>
<dbReference type="InterPro" id="IPR011022">
    <property type="entry name" value="Arrestin_C-like"/>
</dbReference>
<dbReference type="SUPFAM" id="SSF48179">
    <property type="entry name" value="6-phosphogluconate dehydrogenase C-terminal domain-like"/>
    <property type="match status" value="1"/>
</dbReference>
<dbReference type="FunFam" id="3.40.50.720:FF:000009">
    <property type="entry name" value="Fatty oxidation complex, alpha subunit"/>
    <property type="match status" value="1"/>
</dbReference>
<evidence type="ECO:0000256" key="9">
    <source>
        <dbReference type="ARBA" id="ARBA00023098"/>
    </source>
</evidence>
<keyword evidence="10" id="KW-0496">Mitochondrion</keyword>
<proteinExistence type="inferred from homology"/>
<dbReference type="InterPro" id="IPR013328">
    <property type="entry name" value="6PGD_dom2"/>
</dbReference>
<dbReference type="Pfam" id="PF02752">
    <property type="entry name" value="Arrestin_C"/>
    <property type="match status" value="1"/>
</dbReference>
<organism evidence="13 14">
    <name type="scientific">Bursaphelenchus okinawaensis</name>
    <dbReference type="NCBI Taxonomy" id="465554"/>
    <lineage>
        <taxon>Eukaryota</taxon>
        <taxon>Metazoa</taxon>
        <taxon>Ecdysozoa</taxon>
        <taxon>Nematoda</taxon>
        <taxon>Chromadorea</taxon>
        <taxon>Rhabditida</taxon>
        <taxon>Tylenchina</taxon>
        <taxon>Tylenchomorpha</taxon>
        <taxon>Aphelenchoidea</taxon>
        <taxon>Aphelenchoididae</taxon>
        <taxon>Bursaphelenchus</taxon>
    </lineage>
</organism>
<dbReference type="InterPro" id="IPR008927">
    <property type="entry name" value="6-PGluconate_DH-like_C_sf"/>
</dbReference>
<evidence type="ECO:0000256" key="8">
    <source>
        <dbReference type="ARBA" id="ARBA00023027"/>
    </source>
</evidence>
<comment type="similarity">
    <text evidence="3">Belongs to the arrestin family.</text>
</comment>
<sequence length="691" mass="77170">MLRLCPLSNSLNRFLSTGTTLGAPVQNVTIIGSGLMGSGIAQVSAQAKLNVVLVDQNEKILNAAQQRIHKSLQRVAKKKHGDNESEATKFVDDTLGKIKINSDLRSAVKEADLVIEAIVENIEAKQKLFSEVEKAAKSDVILATNTSSLRLADIGANIKNQANFGGLHFFNPVPVMKLLEVVKHDKTSEQTFKELEGFGKTVGKVTVACKDTPGFIVNRLLVPYMYEALRLAERGDASMKDIDVAMKLGAGYPMGPFELADYVGLDTLKFIQDGWAKQHPDDPLFKPSQLLNKLVSEGKLGAKSGEGFYKYNIVLKRSEPVFFPGEVVDGYVLIKSREPIKAREIAIAISGKAKSTWTMWEQYSANRSTKSEAVPYWAEIIYIDLVNTLWTPPPTSSVLPAGENKFPFSFLLPSNAPPTFEGKVGYIRYFLRVKIERPWLFDYKAFLGFTVTPHFDLTSLSYASLPIFKTVCKQLGTLWFKHGTIEVKINLSKSGYVPGESVVLHVDVKNNTSKDIQRIESSLVQYSYYTAHRHATRLHYGHAQNKDIEHKTESRIVVQYVEEYKIPKKSSGSYKRMLAIPPVVPSFNVCDIIQVGYYFKIKIVAIGKISNTVSDEVPVLIGTVPSRPSICTNEPPERDYLAPPQPSLEIEKSDQQFRYADCLFGKGLVPDDEDDKIIDYTPRYIYYSNIP</sequence>
<dbReference type="Gene3D" id="2.60.40.640">
    <property type="match status" value="2"/>
</dbReference>
<evidence type="ECO:0000256" key="11">
    <source>
        <dbReference type="ARBA" id="ARBA00049556"/>
    </source>
</evidence>
<dbReference type="InterPro" id="IPR036291">
    <property type="entry name" value="NAD(P)-bd_dom_sf"/>
</dbReference>
<dbReference type="Pfam" id="PF02737">
    <property type="entry name" value="3HCDH_N"/>
    <property type="match status" value="1"/>
</dbReference>
<dbReference type="Proteomes" id="UP000783686">
    <property type="component" value="Unassembled WGS sequence"/>
</dbReference>
<comment type="pathway">
    <text evidence="2">Lipid metabolism; fatty acid beta-oxidation.</text>
</comment>
<gene>
    <name evidence="13" type="ORF">BOKJ2_LOCUS5964</name>
</gene>
<dbReference type="SMART" id="SM01017">
    <property type="entry name" value="Arrestin_C"/>
    <property type="match status" value="1"/>
</dbReference>
<dbReference type="PANTHER" id="PTHR43561">
    <property type="match status" value="1"/>
</dbReference>